<evidence type="ECO:0000313" key="9">
    <source>
        <dbReference type="Proteomes" id="UP001597362"/>
    </source>
</evidence>
<sequence>MKTKRSIVTFLLVGLMIFSVACSSNSNSSNSSNNNQSNSSAKSNNTKGETKKPVTLKVLMNTEWIEGRKLQFFIDAYEEETGNKLDVQSVPDGQYSNLVNTRLATRDLPDVLFYWGEGAKGALLQPEKNFAELTDEEMITRVVSVVKDDLAAMGQGKIYGLPVTTLNVTGIIYNKDVFAEHQIEIPHTHEELLAAAEKLKTAGVTPFYDAGKDAWPLQVYTLGAFSNIIKKQPDVLDKINTNQLKFTDLPEYEKMLAAQLEIHEKGYTNSDLFSATYDMSIEQVATGKSAMIVNADWAIPIILERFPNAPIGMFPVPWDGEGDNYTGYLPPIVAYAIKDSKNEAAAVEFLRFIADPDRQNEYNNLIKGIPSFSGVEAELNPGTAEMYTLLEQGNARVSFNSGVRYTFPDYEFLMQDLYGGKKTPAEVAQVVQQRMEETAKNAGAAEFTN</sequence>
<protein>
    <submittedName>
        <fullName evidence="8">ABC transporter substrate-binding protein</fullName>
    </submittedName>
</protein>
<keyword evidence="3" id="KW-0472">Membrane</keyword>
<feature type="compositionally biased region" description="Low complexity" evidence="6">
    <location>
        <begin position="25"/>
        <end position="45"/>
    </location>
</feature>
<evidence type="ECO:0000256" key="6">
    <source>
        <dbReference type="SAM" id="MobiDB-lite"/>
    </source>
</evidence>
<dbReference type="PANTHER" id="PTHR43649">
    <property type="entry name" value="ARABINOSE-BINDING PROTEIN-RELATED"/>
    <property type="match status" value="1"/>
</dbReference>
<keyword evidence="5" id="KW-0449">Lipoprotein</keyword>
<dbReference type="Proteomes" id="UP001597362">
    <property type="component" value="Unassembled WGS sequence"/>
</dbReference>
<feature type="signal peptide" evidence="7">
    <location>
        <begin position="1"/>
        <end position="21"/>
    </location>
</feature>
<feature type="chain" id="PRO_5045851497" evidence="7">
    <location>
        <begin position="22"/>
        <end position="449"/>
    </location>
</feature>
<dbReference type="InterPro" id="IPR050490">
    <property type="entry name" value="Bact_solute-bd_prot1"/>
</dbReference>
<proteinExistence type="predicted"/>
<gene>
    <name evidence="8" type="ORF">ACFSJH_07575</name>
</gene>
<dbReference type="RefSeq" id="WP_377770883.1">
    <property type="nucleotide sequence ID" value="NZ_JBHUHO010000020.1"/>
</dbReference>
<dbReference type="Pfam" id="PF13416">
    <property type="entry name" value="SBP_bac_8"/>
    <property type="match status" value="1"/>
</dbReference>
<evidence type="ECO:0000256" key="1">
    <source>
        <dbReference type="ARBA" id="ARBA00022475"/>
    </source>
</evidence>
<dbReference type="SUPFAM" id="SSF53850">
    <property type="entry name" value="Periplasmic binding protein-like II"/>
    <property type="match status" value="1"/>
</dbReference>
<organism evidence="8 9">
    <name type="scientific">Paenibacillus yanchengensis</name>
    <dbReference type="NCBI Taxonomy" id="2035833"/>
    <lineage>
        <taxon>Bacteria</taxon>
        <taxon>Bacillati</taxon>
        <taxon>Bacillota</taxon>
        <taxon>Bacilli</taxon>
        <taxon>Bacillales</taxon>
        <taxon>Paenibacillaceae</taxon>
        <taxon>Paenibacillus</taxon>
    </lineage>
</organism>
<keyword evidence="1" id="KW-1003">Cell membrane</keyword>
<dbReference type="Gene3D" id="3.40.190.10">
    <property type="entry name" value="Periplasmic binding protein-like II"/>
    <property type="match status" value="2"/>
</dbReference>
<evidence type="ECO:0000256" key="2">
    <source>
        <dbReference type="ARBA" id="ARBA00022729"/>
    </source>
</evidence>
<dbReference type="PROSITE" id="PS51257">
    <property type="entry name" value="PROKAR_LIPOPROTEIN"/>
    <property type="match status" value="1"/>
</dbReference>
<evidence type="ECO:0000256" key="4">
    <source>
        <dbReference type="ARBA" id="ARBA00023139"/>
    </source>
</evidence>
<feature type="region of interest" description="Disordered" evidence="6">
    <location>
        <begin position="25"/>
        <end position="49"/>
    </location>
</feature>
<dbReference type="EMBL" id="JBHUHO010000020">
    <property type="protein sequence ID" value="MFD2115588.1"/>
    <property type="molecule type" value="Genomic_DNA"/>
</dbReference>
<comment type="caution">
    <text evidence="8">The sequence shown here is derived from an EMBL/GenBank/DDBJ whole genome shotgun (WGS) entry which is preliminary data.</text>
</comment>
<keyword evidence="2 7" id="KW-0732">Signal</keyword>
<evidence type="ECO:0000256" key="7">
    <source>
        <dbReference type="SAM" id="SignalP"/>
    </source>
</evidence>
<keyword evidence="9" id="KW-1185">Reference proteome</keyword>
<dbReference type="InterPro" id="IPR006059">
    <property type="entry name" value="SBP"/>
</dbReference>
<keyword evidence="4" id="KW-0564">Palmitate</keyword>
<evidence type="ECO:0000256" key="5">
    <source>
        <dbReference type="ARBA" id="ARBA00023288"/>
    </source>
</evidence>
<evidence type="ECO:0000256" key="3">
    <source>
        <dbReference type="ARBA" id="ARBA00023136"/>
    </source>
</evidence>
<dbReference type="PANTHER" id="PTHR43649:SF33">
    <property type="entry name" value="POLYGALACTURONAN_RHAMNOGALACTURONAN-BINDING PROTEIN YTCQ"/>
    <property type="match status" value="1"/>
</dbReference>
<reference evidence="9" key="1">
    <citation type="journal article" date="2019" name="Int. J. Syst. Evol. Microbiol.">
        <title>The Global Catalogue of Microorganisms (GCM) 10K type strain sequencing project: providing services to taxonomists for standard genome sequencing and annotation.</title>
        <authorList>
            <consortium name="The Broad Institute Genomics Platform"/>
            <consortium name="The Broad Institute Genome Sequencing Center for Infectious Disease"/>
            <person name="Wu L."/>
            <person name="Ma J."/>
        </authorList>
    </citation>
    <scope>NUCLEOTIDE SEQUENCE [LARGE SCALE GENOMIC DNA]</scope>
    <source>
        <strain evidence="9">GH52</strain>
    </source>
</reference>
<evidence type="ECO:0000313" key="8">
    <source>
        <dbReference type="EMBL" id="MFD2115588.1"/>
    </source>
</evidence>
<name>A0ABW4YJC9_9BACL</name>
<accession>A0ABW4YJC9</accession>